<reference evidence="2" key="1">
    <citation type="submission" date="2018-02" db="EMBL/GenBank/DDBJ databases">
        <title>Rhizophora mucronata_Transcriptome.</title>
        <authorList>
            <person name="Meera S.P."/>
            <person name="Sreeshan A."/>
            <person name="Augustine A."/>
        </authorList>
    </citation>
    <scope>NUCLEOTIDE SEQUENCE</scope>
    <source>
        <tissue evidence="2">Leaf</tissue>
    </source>
</reference>
<dbReference type="InterPro" id="IPR006091">
    <property type="entry name" value="Acyl-CoA_Oxase/DH_mid-dom"/>
</dbReference>
<dbReference type="SUPFAM" id="SSF56645">
    <property type="entry name" value="Acyl-CoA dehydrogenase NM domain-like"/>
    <property type="match status" value="1"/>
</dbReference>
<organism evidence="2">
    <name type="scientific">Rhizophora mucronata</name>
    <name type="common">Asiatic mangrove</name>
    <dbReference type="NCBI Taxonomy" id="61149"/>
    <lineage>
        <taxon>Eukaryota</taxon>
        <taxon>Viridiplantae</taxon>
        <taxon>Streptophyta</taxon>
        <taxon>Embryophyta</taxon>
        <taxon>Tracheophyta</taxon>
        <taxon>Spermatophyta</taxon>
        <taxon>Magnoliopsida</taxon>
        <taxon>eudicotyledons</taxon>
        <taxon>Gunneridae</taxon>
        <taxon>Pentapetalae</taxon>
        <taxon>rosids</taxon>
        <taxon>fabids</taxon>
        <taxon>Malpighiales</taxon>
        <taxon>Rhizophoraceae</taxon>
        <taxon>Rhizophora</taxon>
    </lineage>
</organism>
<evidence type="ECO:0000313" key="2">
    <source>
        <dbReference type="EMBL" id="MBW92998.1"/>
    </source>
</evidence>
<dbReference type="Pfam" id="PF02770">
    <property type="entry name" value="Acyl-CoA_dh_M"/>
    <property type="match status" value="1"/>
</dbReference>
<dbReference type="InterPro" id="IPR046373">
    <property type="entry name" value="Acyl-CoA_Oxase/DH_mid-dom_sf"/>
</dbReference>
<dbReference type="GO" id="GO:0005504">
    <property type="term" value="F:fatty acid binding"/>
    <property type="evidence" value="ECO:0007669"/>
    <property type="project" value="TreeGrafter"/>
</dbReference>
<dbReference type="PANTHER" id="PTHR10909:SF352">
    <property type="entry name" value="ACYL-COENZYME A OXIDASE-LIKE PROTEIN"/>
    <property type="match status" value="1"/>
</dbReference>
<name>A0A2P2JHQ6_RHIMU</name>
<proteinExistence type="predicted"/>
<dbReference type="GO" id="GO:0003997">
    <property type="term" value="F:acyl-CoA oxidase activity"/>
    <property type="evidence" value="ECO:0007669"/>
    <property type="project" value="InterPro"/>
</dbReference>
<dbReference type="GO" id="GO:0071949">
    <property type="term" value="F:FAD binding"/>
    <property type="evidence" value="ECO:0007669"/>
    <property type="project" value="InterPro"/>
</dbReference>
<dbReference type="PANTHER" id="PTHR10909">
    <property type="entry name" value="ELECTRON TRANSPORT OXIDOREDUCTASE"/>
    <property type="match status" value="1"/>
</dbReference>
<dbReference type="GO" id="GO:0033540">
    <property type="term" value="P:fatty acid beta-oxidation using acyl-CoA oxidase"/>
    <property type="evidence" value="ECO:0007669"/>
    <property type="project" value="TreeGrafter"/>
</dbReference>
<dbReference type="AlphaFoldDB" id="A0A2P2JHQ6"/>
<feature type="domain" description="Acyl-CoA oxidase/dehydrogenase middle" evidence="1">
    <location>
        <begin position="191"/>
        <end position="295"/>
    </location>
</feature>
<accession>A0A2P2JHQ6</accession>
<dbReference type="GO" id="GO:0055088">
    <property type="term" value="P:lipid homeostasis"/>
    <property type="evidence" value="ECO:0007669"/>
    <property type="project" value="TreeGrafter"/>
</dbReference>
<sequence length="297" mass="33787">MILSQGPSTDRASRRARVLTNHILCSPSQPASPAMQPSPCLSYSPPELHEQFDFDVKEMRRLLDDHNVEDRDWLFGLMMQSKLFGRRERGGRLFVGPDYNQSMEQQREMTMKRIAYLRERGVFDGWMTRKGVEFDLKKFAFFEVFAIYDHSLSVKLGVHYFLWGGAIQFFGTKRHHDKWLTDTENLAIKGCFAMTELGHGSNVRGIETVTTYDSNTGEFIINTPCESAQKYWIGGAAMHATHTIVFSQLNINGTNQGVHAFIAQIRDADGNICPNIRIADCGHKIGLNGVDNGRIWY</sequence>
<dbReference type="EMBL" id="GGEC01012515">
    <property type="protein sequence ID" value="MBW92998.1"/>
    <property type="molecule type" value="Transcribed_RNA"/>
</dbReference>
<dbReference type="InterPro" id="IPR012258">
    <property type="entry name" value="Acyl-CoA_oxidase"/>
</dbReference>
<dbReference type="InterPro" id="IPR009100">
    <property type="entry name" value="AcylCoA_DH/oxidase_NM_dom_sf"/>
</dbReference>
<dbReference type="Gene3D" id="2.40.110.10">
    <property type="entry name" value="Butyryl-CoA Dehydrogenase, subunit A, domain 2"/>
    <property type="match status" value="1"/>
</dbReference>
<dbReference type="GO" id="GO:0005777">
    <property type="term" value="C:peroxisome"/>
    <property type="evidence" value="ECO:0007669"/>
    <property type="project" value="InterPro"/>
</dbReference>
<evidence type="ECO:0000259" key="1">
    <source>
        <dbReference type="Pfam" id="PF02770"/>
    </source>
</evidence>
<protein>
    <submittedName>
        <fullName evidence="2">Acyl-coenzyme A oxidase</fullName>
    </submittedName>
</protein>
<dbReference type="FunFam" id="2.40.110.10:FF:000005">
    <property type="entry name" value="Acyl-coenzyme A oxidase"/>
    <property type="match status" value="1"/>
</dbReference>